<accession>A0A8H4X4Z0</accession>
<evidence type="ECO:0000259" key="1">
    <source>
        <dbReference type="Pfam" id="PF23074"/>
    </source>
</evidence>
<dbReference type="Pfam" id="PF23074">
    <property type="entry name" value="PH_FT_N"/>
    <property type="match status" value="1"/>
</dbReference>
<evidence type="ECO:0000313" key="4">
    <source>
        <dbReference type="Proteomes" id="UP000622797"/>
    </source>
</evidence>
<dbReference type="OrthoDB" id="5345571at2759"/>
<proteinExistence type="predicted"/>
<reference evidence="3" key="2">
    <citation type="submission" date="2020-05" db="EMBL/GenBank/DDBJ databases">
        <authorList>
            <person name="Kim H.-S."/>
            <person name="Proctor R.H."/>
            <person name="Brown D.W."/>
        </authorList>
    </citation>
    <scope>NUCLEOTIDE SEQUENCE</scope>
    <source>
        <strain evidence="3">NRRL 20472</strain>
    </source>
</reference>
<name>A0A8H4X4Z0_9HYPO</name>
<evidence type="ECO:0000259" key="2">
    <source>
        <dbReference type="Pfam" id="PF23076"/>
    </source>
</evidence>
<reference evidence="3" key="1">
    <citation type="journal article" date="2020" name="BMC Genomics">
        <title>Correction to: Identification and distribution of gene clusters required for synthesis of sphingolipid metabolism inhibitors in diverse species of the filamentous fungus Fusarium.</title>
        <authorList>
            <person name="Kim H.S."/>
            <person name="Lohmar J.M."/>
            <person name="Busman M."/>
            <person name="Brown D.W."/>
            <person name="Naumann T.A."/>
            <person name="Divon H.H."/>
            <person name="Lysoe E."/>
            <person name="Uhlig S."/>
            <person name="Proctor R.H."/>
        </authorList>
    </citation>
    <scope>NUCLEOTIDE SEQUENCE</scope>
    <source>
        <strain evidence="3">NRRL 20472</strain>
    </source>
</reference>
<protein>
    <submittedName>
        <fullName evidence="3">Uncharacterized protein</fullName>
    </submittedName>
</protein>
<keyword evidence="4" id="KW-1185">Reference proteome</keyword>
<feature type="domain" description="PH" evidence="2">
    <location>
        <begin position="353"/>
        <end position="463"/>
    </location>
</feature>
<dbReference type="InterPro" id="IPR057082">
    <property type="entry name" value="PH_C"/>
</dbReference>
<feature type="domain" description="PH" evidence="1">
    <location>
        <begin position="232"/>
        <end position="345"/>
    </location>
</feature>
<gene>
    <name evidence="3" type="ORF">FSARC_9767</name>
</gene>
<comment type="caution">
    <text evidence="3">The sequence shown here is derived from an EMBL/GenBank/DDBJ whole genome shotgun (WGS) entry which is preliminary data.</text>
</comment>
<sequence>MEMVLGGQFELRLLQGCLVEAERADHVAFHLTGLRNALPEGPHTHLLVTTEEIRISGQLLRELAEYSQVNFSRVPVVLDYLEILLPCLSKSLRDITTHYEDRTLTKENRWRKMYHSMTQEAGGLSLPQRFILYNRFLSLLQELLTRSPNFDFNTMESNRLQLMQLREARGIPPPPIRLNSTIRPDSLVDDSAITSSIHWAEKIFSLPLPSRTALKHQQSSKSWGPHVLWNQVRMPSDARVLFMRSFNEGQITLIVYQSARDRCPYFLLRTFHMGSPWFSLRGAHELCVERSGSSLRFWRWSPTEQCAKLWANLCFMTWEELVLLYCSFLSFKTRNSLTIRVANEDLTLRSERKLFQARIVDDGFMHSLIVYEDHMTKGLRLHAAVWDGDLRQCPVWTAFITHQSASPKWIKKVGKTKIRLADVQLYVFCQEYRQQNQRINSSGAFEIRFVSEEAAKRFKELFSPPPPDESTTTETTTQV</sequence>
<evidence type="ECO:0000313" key="3">
    <source>
        <dbReference type="EMBL" id="KAF4962132.1"/>
    </source>
</evidence>
<dbReference type="InterPro" id="IPR057081">
    <property type="entry name" value="PH_N"/>
</dbReference>
<dbReference type="Proteomes" id="UP000622797">
    <property type="component" value="Unassembled WGS sequence"/>
</dbReference>
<dbReference type="AlphaFoldDB" id="A0A8H4X4Z0"/>
<organism evidence="3 4">
    <name type="scientific">Fusarium sarcochroum</name>
    <dbReference type="NCBI Taxonomy" id="1208366"/>
    <lineage>
        <taxon>Eukaryota</taxon>
        <taxon>Fungi</taxon>
        <taxon>Dikarya</taxon>
        <taxon>Ascomycota</taxon>
        <taxon>Pezizomycotina</taxon>
        <taxon>Sordariomycetes</taxon>
        <taxon>Hypocreomycetidae</taxon>
        <taxon>Hypocreales</taxon>
        <taxon>Nectriaceae</taxon>
        <taxon>Fusarium</taxon>
        <taxon>Fusarium lateritium species complex</taxon>
    </lineage>
</organism>
<dbReference type="EMBL" id="JABEXW010000566">
    <property type="protein sequence ID" value="KAF4962132.1"/>
    <property type="molecule type" value="Genomic_DNA"/>
</dbReference>
<dbReference type="Pfam" id="PF23076">
    <property type="entry name" value="PH_FT_C"/>
    <property type="match status" value="1"/>
</dbReference>